<evidence type="ECO:0000313" key="1">
    <source>
        <dbReference type="EMBL" id="KAI9899655.1"/>
    </source>
</evidence>
<sequence length="285" mass="30978">MACISAPKYDQVRQEYDSQAAEYNQLLKTPFGILESQLVENALKGDGSLCQGAVVLDLGGGTGMRARQALALGAARVDVVDLSAEMMEVGRRDADRLLGAEAAAAKLRWFLHDVSEPLYSSRDNDGDGDGNEKGGLVGIGNRGSYDIVMGNWIFDHVSDISVLEAMWRNISSALRPGGRFLGVRACDPRTPAMTTGKYGPTCQGFCPFPGGLRYSSTIPADPPVHLDNASLEVSYSGSTELHRRHGLRHVRAEPPEATEVVRSDPDFWDLWLRQPGFVVVKAEKE</sequence>
<name>A0ACC0V1L0_9HYPO</name>
<gene>
    <name evidence="1" type="ORF">N3K66_006116</name>
</gene>
<organism evidence="1 2">
    <name type="scientific">Trichothecium roseum</name>
    <dbReference type="NCBI Taxonomy" id="47278"/>
    <lineage>
        <taxon>Eukaryota</taxon>
        <taxon>Fungi</taxon>
        <taxon>Dikarya</taxon>
        <taxon>Ascomycota</taxon>
        <taxon>Pezizomycotina</taxon>
        <taxon>Sordariomycetes</taxon>
        <taxon>Hypocreomycetidae</taxon>
        <taxon>Hypocreales</taxon>
        <taxon>Hypocreales incertae sedis</taxon>
        <taxon>Trichothecium</taxon>
    </lineage>
</organism>
<reference evidence="1" key="1">
    <citation type="submission" date="2022-10" db="EMBL/GenBank/DDBJ databases">
        <title>Complete Genome of Trichothecium roseum strain YXFP-22015, a Plant Pathogen Isolated from Citrus.</title>
        <authorList>
            <person name="Wang Y."/>
            <person name="Zhu L."/>
        </authorList>
    </citation>
    <scope>NUCLEOTIDE SEQUENCE</scope>
    <source>
        <strain evidence="1">YXFP-22015</strain>
    </source>
</reference>
<protein>
    <submittedName>
        <fullName evidence="1">Uncharacterized protein</fullName>
    </submittedName>
</protein>
<evidence type="ECO:0000313" key="2">
    <source>
        <dbReference type="Proteomes" id="UP001163324"/>
    </source>
</evidence>
<proteinExistence type="predicted"/>
<comment type="caution">
    <text evidence="1">The sequence shown here is derived from an EMBL/GenBank/DDBJ whole genome shotgun (WGS) entry which is preliminary data.</text>
</comment>
<keyword evidence="2" id="KW-1185">Reference proteome</keyword>
<dbReference type="Proteomes" id="UP001163324">
    <property type="component" value="Chromosome 5"/>
</dbReference>
<dbReference type="EMBL" id="CM047944">
    <property type="protein sequence ID" value="KAI9899655.1"/>
    <property type="molecule type" value="Genomic_DNA"/>
</dbReference>
<accession>A0ACC0V1L0</accession>